<feature type="region of interest" description="Disordered" evidence="1">
    <location>
        <begin position="1"/>
        <end position="42"/>
    </location>
</feature>
<dbReference type="Proteomes" id="UP001610335">
    <property type="component" value="Unassembled WGS sequence"/>
</dbReference>
<evidence type="ECO:0000313" key="4">
    <source>
        <dbReference type="Proteomes" id="UP001610335"/>
    </source>
</evidence>
<keyword evidence="2" id="KW-0472">Membrane</keyword>
<accession>A0ABR4HTX5</accession>
<evidence type="ECO:0000256" key="1">
    <source>
        <dbReference type="SAM" id="MobiDB-lite"/>
    </source>
</evidence>
<feature type="compositionally biased region" description="Basic and acidic residues" evidence="1">
    <location>
        <begin position="81"/>
        <end position="96"/>
    </location>
</feature>
<reference evidence="3 4" key="1">
    <citation type="submission" date="2024-07" db="EMBL/GenBank/DDBJ databases">
        <title>Section-level genome sequencing and comparative genomics of Aspergillus sections Usti and Cavernicolus.</title>
        <authorList>
            <consortium name="Lawrence Berkeley National Laboratory"/>
            <person name="Nybo J.L."/>
            <person name="Vesth T.C."/>
            <person name="Theobald S."/>
            <person name="Frisvad J.C."/>
            <person name="Larsen T.O."/>
            <person name="Kjaerboelling I."/>
            <person name="Rothschild-Mancinelli K."/>
            <person name="Lyhne E.K."/>
            <person name="Kogle M.E."/>
            <person name="Barry K."/>
            <person name="Clum A."/>
            <person name="Na H."/>
            <person name="Ledsgaard L."/>
            <person name="Lin J."/>
            <person name="Lipzen A."/>
            <person name="Kuo A."/>
            <person name="Riley R."/>
            <person name="Mondo S."/>
            <person name="LaButti K."/>
            <person name="Haridas S."/>
            <person name="Pangalinan J."/>
            <person name="Salamov A.A."/>
            <person name="Simmons B.A."/>
            <person name="Magnuson J.K."/>
            <person name="Chen J."/>
            <person name="Drula E."/>
            <person name="Henrissat B."/>
            <person name="Wiebenga A."/>
            <person name="Lubbers R.J."/>
            <person name="Gomes A.C."/>
            <person name="Makela M.R."/>
            <person name="Stajich J."/>
            <person name="Grigoriev I.V."/>
            <person name="Mortensen U.H."/>
            <person name="De vries R.P."/>
            <person name="Baker S.E."/>
            <person name="Andersen M.R."/>
        </authorList>
    </citation>
    <scope>NUCLEOTIDE SEQUENCE [LARGE SCALE GENOMIC DNA]</scope>
    <source>
        <strain evidence="3 4">CBS 600.67</strain>
    </source>
</reference>
<feature type="region of interest" description="Disordered" evidence="1">
    <location>
        <begin position="75"/>
        <end position="96"/>
    </location>
</feature>
<keyword evidence="2" id="KW-1133">Transmembrane helix</keyword>
<feature type="transmembrane region" description="Helical" evidence="2">
    <location>
        <begin position="52"/>
        <end position="70"/>
    </location>
</feature>
<evidence type="ECO:0000256" key="2">
    <source>
        <dbReference type="SAM" id="Phobius"/>
    </source>
</evidence>
<dbReference type="EMBL" id="JBFXLS010000081">
    <property type="protein sequence ID" value="KAL2818822.1"/>
    <property type="molecule type" value="Genomic_DNA"/>
</dbReference>
<feature type="compositionally biased region" description="Pro residues" evidence="1">
    <location>
        <begin position="22"/>
        <end position="34"/>
    </location>
</feature>
<keyword evidence="2" id="KW-0812">Transmembrane</keyword>
<comment type="caution">
    <text evidence="3">The sequence shown here is derived from an EMBL/GenBank/DDBJ whole genome shotgun (WGS) entry which is preliminary data.</text>
</comment>
<proteinExistence type="predicted"/>
<protein>
    <submittedName>
        <fullName evidence="3">Uncharacterized protein</fullName>
    </submittedName>
</protein>
<organism evidence="3 4">
    <name type="scientific">Aspergillus cavernicola</name>
    <dbReference type="NCBI Taxonomy" id="176166"/>
    <lineage>
        <taxon>Eukaryota</taxon>
        <taxon>Fungi</taxon>
        <taxon>Dikarya</taxon>
        <taxon>Ascomycota</taxon>
        <taxon>Pezizomycotina</taxon>
        <taxon>Eurotiomycetes</taxon>
        <taxon>Eurotiomycetidae</taxon>
        <taxon>Eurotiales</taxon>
        <taxon>Aspergillaceae</taxon>
        <taxon>Aspergillus</taxon>
        <taxon>Aspergillus subgen. Nidulantes</taxon>
    </lineage>
</organism>
<keyword evidence="4" id="KW-1185">Reference proteome</keyword>
<sequence length="96" mass="11087">MSTPKATKPRVVMDPQNLRPRQQPPSPRPRPPSLPVKDIRQTREYKSAARRWISTIVALPILMYTSYVLFERTYGNQKPKRLADVPRDSSSSEHSE</sequence>
<gene>
    <name evidence="3" type="ORF">BDW59DRAFT_126865</name>
</gene>
<evidence type="ECO:0000313" key="3">
    <source>
        <dbReference type="EMBL" id="KAL2818822.1"/>
    </source>
</evidence>
<name>A0ABR4HTX5_9EURO</name>